<dbReference type="InterPro" id="IPR029063">
    <property type="entry name" value="SAM-dependent_MTases_sf"/>
</dbReference>
<sequence length="296" mass="34225">MLKRLSIYQISEGYCYNSDTLFLWDFLRKYLRTNIKVLDIGSGSGILGLLCARESRIRLFGIERQREYFLLSTKNAMINRLEACFILGECELLLNEANMESFSVKRSIGTYDIAKDNVQSRFNNNEYIILNENISTRYLWQNFDIVISNPPFYDSCITHSQDRLKSEARQNNFLPLDILLACASRVLKPNGRLFFCYSALNLSLIMALIVEHGLVVDSMRFVYPRLDRDATLVLIYARKSSTTKNNTQVHICPPLITHIGINQKDNSSEVLDIYSRATTYSIKVNLRDVLWDRLLV</sequence>
<dbReference type="CDD" id="cd02440">
    <property type="entry name" value="AdoMet_MTases"/>
    <property type="match status" value="1"/>
</dbReference>
<dbReference type="Proteomes" id="UP000255139">
    <property type="component" value="Unassembled WGS sequence"/>
</dbReference>
<keyword evidence="1" id="KW-0472">Membrane</keyword>
<keyword evidence="2" id="KW-0489">Methyltransferase</keyword>
<dbReference type="PANTHER" id="PTHR47739:SF1">
    <property type="entry name" value="TRNA1(VAL) (ADENINE(37)-N6)-METHYLTRANSFERASE"/>
    <property type="match status" value="1"/>
</dbReference>
<organism evidence="2 5">
    <name type="scientific">Helicobacter muridarum</name>
    <dbReference type="NCBI Taxonomy" id="216"/>
    <lineage>
        <taxon>Bacteria</taxon>
        <taxon>Pseudomonadati</taxon>
        <taxon>Campylobacterota</taxon>
        <taxon>Epsilonproteobacteria</taxon>
        <taxon>Campylobacterales</taxon>
        <taxon>Helicobacteraceae</taxon>
        <taxon>Helicobacter</taxon>
    </lineage>
</organism>
<reference evidence="2 5" key="2">
    <citation type="submission" date="2018-06" db="EMBL/GenBank/DDBJ databases">
        <authorList>
            <consortium name="Pathogen Informatics"/>
            <person name="Doyle S."/>
        </authorList>
    </citation>
    <scope>NUCLEOTIDE SEQUENCE [LARGE SCALE GENOMIC DNA]</scope>
    <source>
        <strain evidence="2 5">NCTC12714</strain>
    </source>
</reference>
<evidence type="ECO:0000313" key="5">
    <source>
        <dbReference type="Proteomes" id="UP000255139"/>
    </source>
</evidence>
<dbReference type="AlphaFoldDB" id="A0A377PUE0"/>
<dbReference type="EMBL" id="JRPD02000011">
    <property type="protein sequence ID" value="TLE00054.1"/>
    <property type="molecule type" value="Genomic_DNA"/>
</dbReference>
<dbReference type="Proteomes" id="UP000029922">
    <property type="component" value="Unassembled WGS sequence"/>
</dbReference>
<dbReference type="GO" id="GO:0003676">
    <property type="term" value="F:nucleic acid binding"/>
    <property type="evidence" value="ECO:0007669"/>
    <property type="project" value="InterPro"/>
</dbReference>
<reference evidence="3 4" key="1">
    <citation type="journal article" date="2014" name="Genome Announc.">
        <title>Draft genome sequences of eight enterohepatic helicobacter species isolated from both laboratory and wild rodents.</title>
        <authorList>
            <person name="Sheh A."/>
            <person name="Shen Z."/>
            <person name="Fox J.G."/>
        </authorList>
    </citation>
    <scope>NUCLEOTIDE SEQUENCE [LARGE SCALE GENOMIC DNA]</scope>
    <source>
        <strain evidence="3 4">ST1</strain>
    </source>
</reference>
<keyword evidence="5" id="KW-1185">Reference proteome</keyword>
<dbReference type="SUPFAM" id="SSF53335">
    <property type="entry name" value="S-adenosyl-L-methionine-dependent methyltransferases"/>
    <property type="match status" value="1"/>
</dbReference>
<gene>
    <name evidence="3" type="ORF">LS73_005855</name>
    <name evidence="2" type="ORF">NCTC12714_00890</name>
</gene>
<dbReference type="GO" id="GO:0032259">
    <property type="term" value="P:methylation"/>
    <property type="evidence" value="ECO:0007669"/>
    <property type="project" value="UniProtKB-KW"/>
</dbReference>
<name>A0A377PUE0_9HELI</name>
<keyword evidence="1" id="KW-0812">Transmembrane</keyword>
<accession>A0A377PUE0</accession>
<evidence type="ECO:0000313" key="3">
    <source>
        <dbReference type="EMBL" id="TLE00054.1"/>
    </source>
</evidence>
<dbReference type="OrthoDB" id="5354196at2"/>
<evidence type="ECO:0000313" key="4">
    <source>
        <dbReference type="Proteomes" id="UP000029922"/>
    </source>
</evidence>
<protein>
    <submittedName>
        <fullName evidence="2">Putative SAM-dependent methyltransferase</fullName>
        <ecNumber evidence="2">2.1.1.11</ecNumber>
    </submittedName>
</protein>
<dbReference type="Gene3D" id="3.40.50.150">
    <property type="entry name" value="Vaccinia Virus protein VP39"/>
    <property type="match status" value="1"/>
</dbReference>
<dbReference type="EMBL" id="UGJE01000002">
    <property type="protein sequence ID" value="STQ86099.1"/>
    <property type="molecule type" value="Genomic_DNA"/>
</dbReference>
<keyword evidence="1" id="KW-1133">Transmembrane helix</keyword>
<evidence type="ECO:0000313" key="2">
    <source>
        <dbReference type="EMBL" id="STQ86099.1"/>
    </source>
</evidence>
<dbReference type="PROSITE" id="PS00092">
    <property type="entry name" value="N6_MTASE"/>
    <property type="match status" value="1"/>
</dbReference>
<dbReference type="PANTHER" id="PTHR47739">
    <property type="entry name" value="TRNA1(VAL) (ADENINE(37)-N6)-METHYLTRANSFERASE"/>
    <property type="match status" value="1"/>
</dbReference>
<dbReference type="InterPro" id="IPR002052">
    <property type="entry name" value="DNA_methylase_N6_adenine_CS"/>
</dbReference>
<dbReference type="GO" id="GO:0046406">
    <property type="term" value="F:magnesium protoporphyrin IX methyltransferase activity"/>
    <property type="evidence" value="ECO:0007669"/>
    <property type="project" value="UniProtKB-EC"/>
</dbReference>
<evidence type="ECO:0000256" key="1">
    <source>
        <dbReference type="SAM" id="Phobius"/>
    </source>
</evidence>
<feature type="transmembrane region" description="Helical" evidence="1">
    <location>
        <begin position="194"/>
        <end position="215"/>
    </location>
</feature>
<proteinExistence type="predicted"/>
<dbReference type="InterPro" id="IPR050210">
    <property type="entry name" value="tRNA_Adenine-N(6)_MTase"/>
</dbReference>
<keyword evidence="2" id="KW-0808">Transferase</keyword>
<dbReference type="RefSeq" id="WP_034558361.1">
    <property type="nucleotide sequence ID" value="NZ_FZML01000012.1"/>
</dbReference>
<dbReference type="EC" id="2.1.1.11" evidence="2"/>